<comment type="caution">
    <text evidence="2">The sequence shown here is derived from an EMBL/GenBank/DDBJ whole genome shotgun (WGS) entry which is preliminary data.</text>
</comment>
<sequence length="230" mass="23288">MPVLALDTSAAVAVALLDDSGVVLAARSDDQPRHHAELLAPMVADVLADAGVDRTALTSVVVGTGPAPFTGLRVGLVTARTLALGLGVPARGVPSVDALAAAASRVVEPGTTVLVATDARRREVYWSLYRVGGAGVLDVLVEPQVGAPDDVAADDRVAGALVVGRGALLHPVLGGHDLDADALGLVDPDPAELALLAAARAARGEDLPTTPLYLRRPDAVPSAARKRVLG</sequence>
<keyword evidence="3" id="KW-1185">Reference proteome</keyword>
<dbReference type="AlphaFoldDB" id="A0A402DVE3"/>
<reference evidence="2 3" key="1">
    <citation type="submission" date="2019-01" db="EMBL/GenBank/DDBJ databases">
        <title>Draft genome sequence of Cellulomonas takizawaensis strain TKZ-21.</title>
        <authorList>
            <person name="Yamamura H."/>
            <person name="Hayashi T."/>
            <person name="Hamada M."/>
            <person name="Serisawa Y."/>
            <person name="Matsuyama K."/>
            <person name="Nakagawa Y."/>
            <person name="Otoguro M."/>
            <person name="Yanagida F."/>
            <person name="Hayakawa M."/>
        </authorList>
    </citation>
    <scope>NUCLEOTIDE SEQUENCE [LARGE SCALE GENOMIC DNA]</scope>
    <source>
        <strain evidence="2 3">NBRC12680</strain>
    </source>
</reference>
<dbReference type="OrthoDB" id="9809995at2"/>
<evidence type="ECO:0000313" key="3">
    <source>
        <dbReference type="Proteomes" id="UP000289954"/>
    </source>
</evidence>
<accession>A0A402DVE3</accession>
<evidence type="ECO:0000259" key="1">
    <source>
        <dbReference type="Pfam" id="PF00814"/>
    </source>
</evidence>
<dbReference type="GO" id="GO:0005829">
    <property type="term" value="C:cytosol"/>
    <property type="evidence" value="ECO:0007669"/>
    <property type="project" value="TreeGrafter"/>
</dbReference>
<dbReference type="CDD" id="cd24032">
    <property type="entry name" value="ASKHA_NBD_TsaB"/>
    <property type="match status" value="1"/>
</dbReference>
<evidence type="ECO:0000313" key="2">
    <source>
        <dbReference type="EMBL" id="GCE78078.1"/>
    </source>
</evidence>
<dbReference type="Gene3D" id="3.30.420.40">
    <property type="match status" value="2"/>
</dbReference>
<gene>
    <name evidence="2" type="ORF">CBZ_31340</name>
</gene>
<dbReference type="InterPro" id="IPR022496">
    <property type="entry name" value="T6A_TsaB"/>
</dbReference>
<dbReference type="Pfam" id="PF00814">
    <property type="entry name" value="TsaD"/>
    <property type="match status" value="1"/>
</dbReference>
<feature type="domain" description="Gcp-like" evidence="1">
    <location>
        <begin position="33"/>
        <end position="151"/>
    </location>
</feature>
<dbReference type="GO" id="GO:0016740">
    <property type="term" value="F:transferase activity"/>
    <property type="evidence" value="ECO:0007669"/>
    <property type="project" value="UniProtKB-KW"/>
</dbReference>
<dbReference type="SUPFAM" id="SSF53067">
    <property type="entry name" value="Actin-like ATPase domain"/>
    <property type="match status" value="2"/>
</dbReference>
<dbReference type="NCBIfam" id="TIGR03725">
    <property type="entry name" value="T6A_YeaZ"/>
    <property type="match status" value="1"/>
</dbReference>
<keyword evidence="2" id="KW-0808">Transferase</keyword>
<dbReference type="GO" id="GO:0002949">
    <property type="term" value="P:tRNA threonylcarbamoyladenosine modification"/>
    <property type="evidence" value="ECO:0007669"/>
    <property type="project" value="InterPro"/>
</dbReference>
<proteinExistence type="predicted"/>
<dbReference type="Proteomes" id="UP000289954">
    <property type="component" value="Unassembled WGS sequence"/>
</dbReference>
<organism evidence="2 3">
    <name type="scientific">Cellulomonas biazotea</name>
    <dbReference type="NCBI Taxonomy" id="1709"/>
    <lineage>
        <taxon>Bacteria</taxon>
        <taxon>Bacillati</taxon>
        <taxon>Actinomycetota</taxon>
        <taxon>Actinomycetes</taxon>
        <taxon>Micrococcales</taxon>
        <taxon>Cellulomonadaceae</taxon>
        <taxon>Cellulomonas</taxon>
    </lineage>
</organism>
<protein>
    <submittedName>
        <fullName evidence="2">tRNA (Adenosine(37)-N6)-threonylcarbamoyltransferase complex dimerization subunit type 1 TsaB</fullName>
    </submittedName>
</protein>
<name>A0A402DVE3_9CELL</name>
<dbReference type="InterPro" id="IPR000905">
    <property type="entry name" value="Gcp-like_dom"/>
</dbReference>
<dbReference type="InterPro" id="IPR043129">
    <property type="entry name" value="ATPase_NBD"/>
</dbReference>
<dbReference type="PANTHER" id="PTHR11735:SF11">
    <property type="entry name" value="TRNA THREONYLCARBAMOYLADENOSINE BIOSYNTHESIS PROTEIN TSAB"/>
    <property type="match status" value="1"/>
</dbReference>
<dbReference type="EMBL" id="BIMR01000304">
    <property type="protein sequence ID" value="GCE78078.1"/>
    <property type="molecule type" value="Genomic_DNA"/>
</dbReference>
<dbReference type="RefSeq" id="WP_130782716.1">
    <property type="nucleotide sequence ID" value="NZ_BIMR01000304.1"/>
</dbReference>
<dbReference type="PANTHER" id="PTHR11735">
    <property type="entry name" value="TRNA N6-ADENOSINE THREONYLCARBAMOYLTRANSFERASE"/>
    <property type="match status" value="1"/>
</dbReference>